<protein>
    <recommendedName>
        <fullName evidence="9">Cell division protein FtsQ</fullName>
    </recommendedName>
</protein>
<organism evidence="11 12">
    <name type="scientific">Oryzomonas rubra</name>
    <dbReference type="NCBI Taxonomy" id="2509454"/>
    <lineage>
        <taxon>Bacteria</taxon>
        <taxon>Pseudomonadati</taxon>
        <taxon>Thermodesulfobacteriota</taxon>
        <taxon>Desulfuromonadia</taxon>
        <taxon>Geobacterales</taxon>
        <taxon>Geobacteraceae</taxon>
        <taxon>Oryzomonas</taxon>
    </lineage>
</organism>
<evidence type="ECO:0000256" key="4">
    <source>
        <dbReference type="ARBA" id="ARBA00022618"/>
    </source>
</evidence>
<evidence type="ECO:0000256" key="5">
    <source>
        <dbReference type="ARBA" id="ARBA00022692"/>
    </source>
</evidence>
<sequence length="274" mass="30793">MRDFAASPYHRKKVAANKVKIQRQPLDLKKYLRPLGKVTLGLSGAMLLCALFFGVYRAVSSATFFRLRNVEVSNSKRLTREEILAIAGAEPGGDLLRMNLKLMGEHLMRNPWVESVRIRRYLPDGLSIAVTEREPLAVVNMGFIYYLDTKGTIFKVLNQGDRLDYPVITGFSEEDLNTDPAGTREALKATCDLLTILREKGAFILADVSEIHYDKGYGFTMFTSSGALPVKIGSGDFAAKVDRFARIYRELMAQRATLHYIDLDYNDKIVVKKG</sequence>
<evidence type="ECO:0000256" key="2">
    <source>
        <dbReference type="ARBA" id="ARBA00022475"/>
    </source>
</evidence>
<dbReference type="Proteomes" id="UP000324298">
    <property type="component" value="Unassembled WGS sequence"/>
</dbReference>
<dbReference type="PANTHER" id="PTHR35851:SF1">
    <property type="entry name" value="CELL DIVISION PROTEIN FTSQ"/>
    <property type="match status" value="1"/>
</dbReference>
<comment type="similarity">
    <text evidence="9">Belongs to the FtsQ/DivIB family. FtsQ subfamily.</text>
</comment>
<dbReference type="InterPro" id="IPR013685">
    <property type="entry name" value="POTRA_FtsQ_type"/>
</dbReference>
<keyword evidence="2 9" id="KW-1003">Cell membrane</keyword>
<evidence type="ECO:0000256" key="9">
    <source>
        <dbReference type="HAMAP-Rule" id="MF_00911"/>
    </source>
</evidence>
<dbReference type="GO" id="GO:0043093">
    <property type="term" value="P:FtsZ-dependent cytokinesis"/>
    <property type="evidence" value="ECO:0007669"/>
    <property type="project" value="UniProtKB-UniRule"/>
</dbReference>
<dbReference type="HAMAP" id="MF_00911">
    <property type="entry name" value="FtsQ_subfam"/>
    <property type="match status" value="1"/>
</dbReference>
<dbReference type="InterPro" id="IPR005548">
    <property type="entry name" value="Cell_div_FtsQ/DivIB_C"/>
</dbReference>
<feature type="transmembrane region" description="Helical" evidence="9">
    <location>
        <begin position="38"/>
        <end position="59"/>
    </location>
</feature>
<dbReference type="InterPro" id="IPR026579">
    <property type="entry name" value="FtsQ"/>
</dbReference>
<dbReference type="Gene3D" id="3.10.20.310">
    <property type="entry name" value="membrane protein fhac"/>
    <property type="match status" value="1"/>
</dbReference>
<feature type="domain" description="POTRA" evidence="10">
    <location>
        <begin position="65"/>
        <end position="133"/>
    </location>
</feature>
<gene>
    <name evidence="9" type="primary">ftsQ</name>
    <name evidence="11" type="ORF">ET418_08475</name>
</gene>
<proteinExistence type="inferred from homology"/>
<evidence type="ECO:0000256" key="3">
    <source>
        <dbReference type="ARBA" id="ARBA00022519"/>
    </source>
</evidence>
<dbReference type="GO" id="GO:0032153">
    <property type="term" value="C:cell division site"/>
    <property type="evidence" value="ECO:0007669"/>
    <property type="project" value="UniProtKB-UniRule"/>
</dbReference>
<dbReference type="GO" id="GO:0090529">
    <property type="term" value="P:cell septum assembly"/>
    <property type="evidence" value="ECO:0007669"/>
    <property type="project" value="InterPro"/>
</dbReference>
<dbReference type="InterPro" id="IPR045335">
    <property type="entry name" value="FtsQ_C_sf"/>
</dbReference>
<accession>A0A5A9XHD1</accession>
<keyword evidence="4 9" id="KW-0132">Cell division</keyword>
<keyword evidence="3" id="KW-0997">Cell inner membrane</keyword>
<dbReference type="RefSeq" id="WP_149307161.1">
    <property type="nucleotide sequence ID" value="NZ_SRSD01000004.1"/>
</dbReference>
<keyword evidence="6 9" id="KW-1133">Transmembrane helix</keyword>
<dbReference type="Pfam" id="PF08478">
    <property type="entry name" value="POTRA_1"/>
    <property type="match status" value="1"/>
</dbReference>
<dbReference type="Gene3D" id="3.40.50.11690">
    <property type="entry name" value="Cell division protein FtsQ/DivIB"/>
    <property type="match status" value="1"/>
</dbReference>
<dbReference type="InterPro" id="IPR034746">
    <property type="entry name" value="POTRA"/>
</dbReference>
<evidence type="ECO:0000259" key="10">
    <source>
        <dbReference type="PROSITE" id="PS51779"/>
    </source>
</evidence>
<evidence type="ECO:0000313" key="11">
    <source>
        <dbReference type="EMBL" id="KAA0892224.1"/>
    </source>
</evidence>
<evidence type="ECO:0000256" key="1">
    <source>
        <dbReference type="ARBA" id="ARBA00004370"/>
    </source>
</evidence>
<keyword evidence="8 9" id="KW-0131">Cell cycle</keyword>
<dbReference type="AlphaFoldDB" id="A0A5A9XHD1"/>
<dbReference type="GO" id="GO:0005886">
    <property type="term" value="C:plasma membrane"/>
    <property type="evidence" value="ECO:0007669"/>
    <property type="project" value="UniProtKB-SubCell"/>
</dbReference>
<evidence type="ECO:0000313" key="12">
    <source>
        <dbReference type="Proteomes" id="UP000324298"/>
    </source>
</evidence>
<dbReference type="OrthoDB" id="5510599at2"/>
<dbReference type="Pfam" id="PF03799">
    <property type="entry name" value="FtsQ_DivIB_C"/>
    <property type="match status" value="1"/>
</dbReference>
<evidence type="ECO:0000256" key="8">
    <source>
        <dbReference type="ARBA" id="ARBA00023306"/>
    </source>
</evidence>
<dbReference type="EMBL" id="SRSD01000004">
    <property type="protein sequence ID" value="KAA0892224.1"/>
    <property type="molecule type" value="Genomic_DNA"/>
</dbReference>
<comment type="function">
    <text evidence="9">Essential cell division protein.</text>
</comment>
<keyword evidence="7 9" id="KW-0472">Membrane</keyword>
<keyword evidence="5 9" id="KW-0812">Transmembrane</keyword>
<comment type="caution">
    <text evidence="11">The sequence shown here is derived from an EMBL/GenBank/DDBJ whole genome shotgun (WGS) entry which is preliminary data.</text>
</comment>
<dbReference type="PANTHER" id="PTHR35851">
    <property type="entry name" value="CELL DIVISION PROTEIN FTSQ"/>
    <property type="match status" value="1"/>
</dbReference>
<reference evidence="11 12" key="1">
    <citation type="submission" date="2019-04" db="EMBL/GenBank/DDBJ databases">
        <title>Geobacter ruber sp. nov., ferric-reducing bacteria isolated from paddy soil.</title>
        <authorList>
            <person name="Xu Z."/>
            <person name="Masuda Y."/>
            <person name="Itoh H."/>
            <person name="Senoo K."/>
        </authorList>
    </citation>
    <scope>NUCLEOTIDE SEQUENCE [LARGE SCALE GENOMIC DNA]</scope>
    <source>
        <strain evidence="11 12">Red88</strain>
    </source>
</reference>
<keyword evidence="12" id="KW-1185">Reference proteome</keyword>
<evidence type="ECO:0000256" key="7">
    <source>
        <dbReference type="ARBA" id="ARBA00023136"/>
    </source>
</evidence>
<dbReference type="PROSITE" id="PS51779">
    <property type="entry name" value="POTRA"/>
    <property type="match status" value="1"/>
</dbReference>
<comment type="subcellular location">
    <subcellularLocation>
        <location evidence="9">Cell membrane</location>
        <topology evidence="9">Single-pass type II membrane protein</topology>
    </subcellularLocation>
    <subcellularLocation>
        <location evidence="1">Membrane</location>
    </subcellularLocation>
    <text evidence="9">Localizes to the division septum.</text>
</comment>
<evidence type="ECO:0000256" key="6">
    <source>
        <dbReference type="ARBA" id="ARBA00022989"/>
    </source>
</evidence>
<name>A0A5A9XHD1_9BACT</name>